<comment type="similarity">
    <text evidence="1">Belongs to the universal stress protein A family.</text>
</comment>
<reference evidence="3 4" key="1">
    <citation type="submission" date="2018-06" db="EMBL/GenBank/DDBJ databases">
        <title>Whole Genome Sequence of an efficient microsymbiont, Rhizobium tropici.</title>
        <authorList>
            <person name="Srinivasan R."/>
            <person name="Singh H.V."/>
            <person name="Srivastava R."/>
            <person name="Kumari B."/>
            <person name="Radhakrishna A."/>
        </authorList>
    </citation>
    <scope>NUCLEOTIDE SEQUENCE [LARGE SCALE GENOMIC DNA]</scope>
    <source>
        <strain evidence="3 4">IGFRI Rhizo-19</strain>
    </source>
</reference>
<dbReference type="AlphaFoldDB" id="A0A329YMA6"/>
<dbReference type="SUPFAM" id="SSF52402">
    <property type="entry name" value="Adenine nucleotide alpha hydrolases-like"/>
    <property type="match status" value="2"/>
</dbReference>
<accession>A0A329YMA6</accession>
<evidence type="ECO:0000313" key="3">
    <source>
        <dbReference type="EMBL" id="RAX42505.1"/>
    </source>
</evidence>
<dbReference type="RefSeq" id="WP_112340990.1">
    <property type="nucleotide sequence ID" value="NZ_QMKK01000022.1"/>
</dbReference>
<dbReference type="Pfam" id="PF00582">
    <property type="entry name" value="Usp"/>
    <property type="match status" value="1"/>
</dbReference>
<feature type="domain" description="UspA" evidence="2">
    <location>
        <begin position="155"/>
        <end position="280"/>
    </location>
</feature>
<sequence length="281" mass="30459">MSYKTLLTVLDNPGNTRIAADFVAALAKEHDACVVGLHAEIVSTVPLVAPMEIPDPVAVQALQDAAHHQAVEIERLFRAKMESAGLDYEWHSFASTSGYGTEPLIESARSADLLVAVQPDPSKYGDSQVDVETFLFDSGRPVLLIPYILTAPKPIRRVLIAWNGSKEAARATFDALPFLKAADSVEILSVSTSEKESHPSRETGVRIAAALTRHGVRAKFVTAACTGKSTPSQVIENRLADDSIDLLVMGAYTHSWLWQMIFGGTTRTLLQSMTAMTLLAR</sequence>
<dbReference type="EMBL" id="QMKK01000022">
    <property type="protein sequence ID" value="RAX42505.1"/>
    <property type="molecule type" value="Genomic_DNA"/>
</dbReference>
<dbReference type="InterPro" id="IPR006016">
    <property type="entry name" value="UspA"/>
</dbReference>
<gene>
    <name evidence="3" type="ORF">DQ393_06725</name>
</gene>
<dbReference type="CDD" id="cd00293">
    <property type="entry name" value="USP-like"/>
    <property type="match status" value="1"/>
</dbReference>
<dbReference type="OrthoDB" id="9804721at2"/>
<name>A0A329YMA6_RHITR</name>
<dbReference type="PRINTS" id="PR01438">
    <property type="entry name" value="UNVRSLSTRESS"/>
</dbReference>
<dbReference type="Gene3D" id="3.40.50.12370">
    <property type="match status" value="1"/>
</dbReference>
<organism evidence="3 4">
    <name type="scientific">Rhizobium tropici</name>
    <dbReference type="NCBI Taxonomy" id="398"/>
    <lineage>
        <taxon>Bacteria</taxon>
        <taxon>Pseudomonadati</taxon>
        <taxon>Pseudomonadota</taxon>
        <taxon>Alphaproteobacteria</taxon>
        <taxon>Hyphomicrobiales</taxon>
        <taxon>Rhizobiaceae</taxon>
        <taxon>Rhizobium/Agrobacterium group</taxon>
        <taxon>Rhizobium</taxon>
    </lineage>
</organism>
<evidence type="ECO:0000256" key="1">
    <source>
        <dbReference type="ARBA" id="ARBA00008791"/>
    </source>
</evidence>
<dbReference type="Proteomes" id="UP000251205">
    <property type="component" value="Unassembled WGS sequence"/>
</dbReference>
<proteinExistence type="inferred from homology"/>
<evidence type="ECO:0000313" key="4">
    <source>
        <dbReference type="Proteomes" id="UP000251205"/>
    </source>
</evidence>
<protein>
    <submittedName>
        <fullName evidence="3">Universal stress protein</fullName>
    </submittedName>
</protein>
<comment type="caution">
    <text evidence="3">The sequence shown here is derived from an EMBL/GenBank/DDBJ whole genome shotgun (WGS) entry which is preliminary data.</text>
</comment>
<dbReference type="InterPro" id="IPR006015">
    <property type="entry name" value="Universal_stress_UspA"/>
</dbReference>
<evidence type="ECO:0000259" key="2">
    <source>
        <dbReference type="Pfam" id="PF00582"/>
    </source>
</evidence>